<dbReference type="OrthoDB" id="7605542at2"/>
<feature type="transmembrane region" description="Helical" evidence="6">
    <location>
        <begin position="143"/>
        <end position="164"/>
    </location>
</feature>
<gene>
    <name evidence="7" type="ORF">TRM7615_01478</name>
</gene>
<evidence type="ECO:0000313" key="8">
    <source>
        <dbReference type="Proteomes" id="UP000244898"/>
    </source>
</evidence>
<dbReference type="RefSeq" id="WP_108786244.1">
    <property type="nucleotide sequence ID" value="NZ_ONZG01000003.1"/>
</dbReference>
<dbReference type="Proteomes" id="UP000244898">
    <property type="component" value="Unassembled WGS sequence"/>
</dbReference>
<keyword evidence="8" id="KW-1185">Reference proteome</keyword>
<feature type="transmembrane region" description="Helical" evidence="6">
    <location>
        <begin position="287"/>
        <end position="308"/>
    </location>
</feature>
<dbReference type="GO" id="GO:0005886">
    <property type="term" value="C:plasma membrane"/>
    <property type="evidence" value="ECO:0007669"/>
    <property type="project" value="UniProtKB-SubCell"/>
</dbReference>
<feature type="transmembrane region" description="Helical" evidence="6">
    <location>
        <begin position="209"/>
        <end position="226"/>
    </location>
</feature>
<comment type="subcellular location">
    <subcellularLocation>
        <location evidence="1">Cell membrane</location>
        <topology evidence="1">Multi-pass membrane protein</topology>
    </subcellularLocation>
</comment>
<feature type="transmembrane region" description="Helical" evidence="6">
    <location>
        <begin position="238"/>
        <end position="266"/>
    </location>
</feature>
<proteinExistence type="predicted"/>
<feature type="transmembrane region" description="Helical" evidence="6">
    <location>
        <begin position="320"/>
        <end position="339"/>
    </location>
</feature>
<keyword evidence="4 6" id="KW-1133">Transmembrane helix</keyword>
<feature type="transmembrane region" description="Helical" evidence="6">
    <location>
        <begin position="83"/>
        <end position="105"/>
    </location>
</feature>
<feature type="transmembrane region" description="Helical" evidence="6">
    <location>
        <begin position="360"/>
        <end position="385"/>
    </location>
</feature>
<evidence type="ECO:0000256" key="3">
    <source>
        <dbReference type="ARBA" id="ARBA00022692"/>
    </source>
</evidence>
<dbReference type="EMBL" id="ONZG01000003">
    <property type="protein sequence ID" value="SPJ27983.1"/>
    <property type="molecule type" value="Genomic_DNA"/>
</dbReference>
<evidence type="ECO:0000256" key="2">
    <source>
        <dbReference type="ARBA" id="ARBA00022475"/>
    </source>
</evidence>
<feature type="transmembrane region" description="Helical" evidence="6">
    <location>
        <begin position="12"/>
        <end position="34"/>
    </location>
</feature>
<keyword evidence="2" id="KW-1003">Cell membrane</keyword>
<protein>
    <recommendedName>
        <fullName evidence="9">Teichuronic acid biosynthesis protein TuaB</fullName>
    </recommendedName>
</protein>
<dbReference type="AlphaFoldDB" id="A0A2R8C6K3"/>
<evidence type="ECO:0000256" key="1">
    <source>
        <dbReference type="ARBA" id="ARBA00004651"/>
    </source>
</evidence>
<keyword evidence="5 6" id="KW-0472">Membrane</keyword>
<keyword evidence="3 6" id="KW-0812">Transmembrane</keyword>
<reference evidence="8" key="1">
    <citation type="submission" date="2018-03" db="EMBL/GenBank/DDBJ databases">
        <authorList>
            <person name="Rodrigo-Torres L."/>
            <person name="Arahal R. D."/>
            <person name="Lucena T."/>
        </authorList>
    </citation>
    <scope>NUCLEOTIDE SEQUENCE [LARGE SCALE GENOMIC DNA]</scope>
    <source>
        <strain evidence="8">CECT 7615</strain>
    </source>
</reference>
<accession>A0A2R8C6K3</accession>
<organism evidence="7 8">
    <name type="scientific">Falsiruegeria mediterranea M17</name>
    <dbReference type="NCBI Taxonomy" id="1200281"/>
    <lineage>
        <taxon>Bacteria</taxon>
        <taxon>Pseudomonadati</taxon>
        <taxon>Pseudomonadota</taxon>
        <taxon>Alphaproteobacteria</taxon>
        <taxon>Rhodobacterales</taxon>
        <taxon>Roseobacteraceae</taxon>
        <taxon>Falsiruegeria</taxon>
    </lineage>
</organism>
<evidence type="ECO:0008006" key="9">
    <source>
        <dbReference type="Google" id="ProtNLM"/>
    </source>
</evidence>
<evidence type="ECO:0000256" key="6">
    <source>
        <dbReference type="SAM" id="Phobius"/>
    </source>
</evidence>
<sequence length="412" mass="43853">MTDVTPSGRSLAWAVPIVAEAAALARSVVFAWLLGPDEMGQAMMLALTVRMVEMATDFGIERLIVQAVEGHTKRFQAALHGAMILRGVMSAIILLGLAPVFAWGLDDGPGWSSYALLALVPLLRGLSHLDYRRFERRFRYQSMAIVEGGATVAMAAAVLPAGIVFQDHRAMIIVLILHTASFALLSHAVAARRYSVVMSAQVLGRLQRFGAPLVANALLLFVAFYADRLIVAEAYGWAVLAVYGITLQLAMLPAQVAGRAAVSLLLPRLAQAFHQNRLLEVWPRSMATFAVGALIMVVGFVVCAPITIDLTYGAAYRPDLFLTLGVALAAGFRILRTPLSQLAVATGRTGDPARANVLRALALIPAAVSAAAGLPLAVIAFAAAAGEAAATFRAFWLSRNSLHFSNSEEVLA</sequence>
<dbReference type="InterPro" id="IPR050833">
    <property type="entry name" value="Poly_Biosynth_Transport"/>
</dbReference>
<dbReference type="Pfam" id="PF13440">
    <property type="entry name" value="Polysacc_synt_3"/>
    <property type="match status" value="1"/>
</dbReference>
<dbReference type="PANTHER" id="PTHR30250">
    <property type="entry name" value="PST FAMILY PREDICTED COLANIC ACID TRANSPORTER"/>
    <property type="match status" value="1"/>
</dbReference>
<feature type="transmembrane region" description="Helical" evidence="6">
    <location>
        <begin position="170"/>
        <end position="189"/>
    </location>
</feature>
<evidence type="ECO:0000256" key="5">
    <source>
        <dbReference type="ARBA" id="ARBA00023136"/>
    </source>
</evidence>
<dbReference type="PANTHER" id="PTHR30250:SF11">
    <property type="entry name" value="O-ANTIGEN TRANSPORTER-RELATED"/>
    <property type="match status" value="1"/>
</dbReference>
<name>A0A2R8C6K3_9RHOB</name>
<evidence type="ECO:0000256" key="4">
    <source>
        <dbReference type="ARBA" id="ARBA00022989"/>
    </source>
</evidence>
<evidence type="ECO:0000313" key="7">
    <source>
        <dbReference type="EMBL" id="SPJ27983.1"/>
    </source>
</evidence>